<dbReference type="OMA" id="WTHDSIT"/>
<organism evidence="7 8">
    <name type="scientific">Rhizopus oryzae</name>
    <name type="common">Mucormycosis agent</name>
    <name type="synonym">Rhizopus arrhizus var. delemar</name>
    <dbReference type="NCBI Taxonomy" id="64495"/>
    <lineage>
        <taxon>Eukaryota</taxon>
        <taxon>Fungi</taxon>
        <taxon>Fungi incertae sedis</taxon>
        <taxon>Mucoromycota</taxon>
        <taxon>Mucoromycotina</taxon>
        <taxon>Mucoromycetes</taxon>
        <taxon>Mucorales</taxon>
        <taxon>Mucorineae</taxon>
        <taxon>Rhizopodaceae</taxon>
        <taxon>Rhizopus</taxon>
    </lineage>
</organism>
<evidence type="ECO:0008006" key="9">
    <source>
        <dbReference type="Google" id="ProtNLM"/>
    </source>
</evidence>
<gene>
    <name evidence="7" type="ORF">G6F51_012414</name>
</gene>
<sequence>MIKFREDEKRSDGPPSSSGIDQGQSGSDVVDDQRTCLGNEGTVHEEHPKERITIIDNLPHSTRDDTTVCSSDSNPKNKRPHLLRRLTQSALFQWLHDQFKNNNNRYAFQMAVAFTLSAIFVVVNPIANVFHSPFWMGVAVVAVLDNTIGGFLTLGIQRIMGTIIGGVASIVIMTIVRSIFRYNWDWRPTLLLCVLMFIQIFFIAKIKLIPNYSYAGSIGLLTTVIILLAGYHDIIHDEISSAATLGAWRVCNMVIGVLVAMLASFCVFPVRASGIMRTNLGKSMEKAADLYQHSAEYYLDFTQGGSHGSLASILERRMSLRMQASEHDQPTIKETLQRIFSNTPATTENSHDQDEITRISNEAIRVLSQLQTESTRLRNVSNEYNVQVCFNLLGGKDRRKRYMRRAKRYNESIEAMKRIVWPLASFRLLLPLVQQNHIQTDEEVHSLRARMTPTRETLQCFADSLTIMRKLGEILKDHQRPLSDFGEDWADIHRMVAVGHIHAQRELKETVKIGIHRDNMDGYKLIAYYGFLVRCSMIWDGLKTVVDKLSPLNGTLSRASSCRSGSTGTPLPNRDVILAPE</sequence>
<dbReference type="Pfam" id="PF11744">
    <property type="entry name" value="ALMT"/>
    <property type="match status" value="1"/>
</dbReference>
<proteinExistence type="predicted"/>
<evidence type="ECO:0000256" key="2">
    <source>
        <dbReference type="ARBA" id="ARBA00022692"/>
    </source>
</evidence>
<comment type="subcellular location">
    <subcellularLocation>
        <location evidence="1">Membrane</location>
        <topology evidence="1">Multi-pass membrane protein</topology>
    </subcellularLocation>
</comment>
<feature type="transmembrane region" description="Helical" evidence="6">
    <location>
        <begin position="211"/>
        <end position="231"/>
    </location>
</feature>
<dbReference type="AlphaFoldDB" id="A0A9P6XWP7"/>
<evidence type="ECO:0000256" key="4">
    <source>
        <dbReference type="ARBA" id="ARBA00023136"/>
    </source>
</evidence>
<comment type="caution">
    <text evidence="7">The sequence shown here is derived from an EMBL/GenBank/DDBJ whole genome shotgun (WGS) entry which is preliminary data.</text>
</comment>
<feature type="compositionally biased region" description="Basic and acidic residues" evidence="5">
    <location>
        <begin position="1"/>
        <end position="12"/>
    </location>
</feature>
<dbReference type="OrthoDB" id="68611at2759"/>
<keyword evidence="4 6" id="KW-0472">Membrane</keyword>
<feature type="compositionally biased region" description="Low complexity" evidence="5">
    <location>
        <begin position="13"/>
        <end position="28"/>
    </location>
</feature>
<dbReference type="GO" id="GO:0016020">
    <property type="term" value="C:membrane"/>
    <property type="evidence" value="ECO:0007669"/>
    <property type="project" value="UniProtKB-SubCell"/>
</dbReference>
<evidence type="ECO:0000313" key="8">
    <source>
        <dbReference type="Proteomes" id="UP000717996"/>
    </source>
</evidence>
<evidence type="ECO:0000313" key="7">
    <source>
        <dbReference type="EMBL" id="KAG1533838.1"/>
    </source>
</evidence>
<feature type="compositionally biased region" description="Basic and acidic residues" evidence="5">
    <location>
        <begin position="42"/>
        <end position="53"/>
    </location>
</feature>
<dbReference type="InterPro" id="IPR020966">
    <property type="entry name" value="ALMT"/>
</dbReference>
<keyword evidence="3 6" id="KW-1133">Transmembrane helix</keyword>
<dbReference type="PANTHER" id="PTHR47804:SF3">
    <property type="entry name" value="PROTEIN BRE4"/>
    <property type="match status" value="1"/>
</dbReference>
<dbReference type="PANTHER" id="PTHR47804">
    <property type="entry name" value="60S RIBOSOMAL PROTEIN L19"/>
    <property type="match status" value="1"/>
</dbReference>
<evidence type="ECO:0000256" key="1">
    <source>
        <dbReference type="ARBA" id="ARBA00004141"/>
    </source>
</evidence>
<feature type="transmembrane region" description="Helical" evidence="6">
    <location>
        <begin position="159"/>
        <end position="180"/>
    </location>
</feature>
<dbReference type="Proteomes" id="UP000717996">
    <property type="component" value="Unassembled WGS sequence"/>
</dbReference>
<feature type="region of interest" description="Disordered" evidence="5">
    <location>
        <begin position="1"/>
        <end position="57"/>
    </location>
</feature>
<feature type="transmembrane region" description="Helical" evidence="6">
    <location>
        <begin position="186"/>
        <end position="204"/>
    </location>
</feature>
<evidence type="ECO:0000256" key="6">
    <source>
        <dbReference type="SAM" id="Phobius"/>
    </source>
</evidence>
<feature type="transmembrane region" description="Helical" evidence="6">
    <location>
        <begin position="106"/>
        <end position="127"/>
    </location>
</feature>
<dbReference type="EMBL" id="JAANIT010003598">
    <property type="protein sequence ID" value="KAG1533838.1"/>
    <property type="molecule type" value="Genomic_DNA"/>
</dbReference>
<name>A0A9P6XWP7_RHIOR</name>
<evidence type="ECO:0000256" key="3">
    <source>
        <dbReference type="ARBA" id="ARBA00022989"/>
    </source>
</evidence>
<feature type="transmembrane region" description="Helical" evidence="6">
    <location>
        <begin position="246"/>
        <end position="268"/>
    </location>
</feature>
<protein>
    <recommendedName>
        <fullName evidence="9">DUF2421 domain-containing protein</fullName>
    </recommendedName>
</protein>
<dbReference type="GO" id="GO:0015743">
    <property type="term" value="P:malate transport"/>
    <property type="evidence" value="ECO:0007669"/>
    <property type="project" value="InterPro"/>
</dbReference>
<reference evidence="7" key="1">
    <citation type="journal article" date="2020" name="Microb. Genom.">
        <title>Genetic diversity of clinical and environmental Mucorales isolates obtained from an investigation of mucormycosis cases among solid organ transplant recipients.</title>
        <authorList>
            <person name="Nguyen M.H."/>
            <person name="Kaul D."/>
            <person name="Muto C."/>
            <person name="Cheng S.J."/>
            <person name="Richter R.A."/>
            <person name="Bruno V.M."/>
            <person name="Liu G."/>
            <person name="Beyhan S."/>
            <person name="Sundermann A.J."/>
            <person name="Mounaud S."/>
            <person name="Pasculle A.W."/>
            <person name="Nierman W.C."/>
            <person name="Driscoll E."/>
            <person name="Cumbie R."/>
            <person name="Clancy C.J."/>
            <person name="Dupont C.L."/>
        </authorList>
    </citation>
    <scope>NUCLEOTIDE SEQUENCE</scope>
    <source>
        <strain evidence="7">GL16</strain>
    </source>
</reference>
<feature type="transmembrane region" description="Helical" evidence="6">
    <location>
        <begin position="133"/>
        <end position="152"/>
    </location>
</feature>
<keyword evidence="2 6" id="KW-0812">Transmembrane</keyword>
<dbReference type="InterPro" id="IPR052430">
    <property type="entry name" value="IVT-Associated"/>
</dbReference>
<accession>A0A9P6XWP7</accession>
<evidence type="ECO:0000256" key="5">
    <source>
        <dbReference type="SAM" id="MobiDB-lite"/>
    </source>
</evidence>